<dbReference type="FunFam" id="3.40.50.10180:FF:000001">
    <property type="entry name" value="Glycerate kinase"/>
    <property type="match status" value="1"/>
</dbReference>
<dbReference type="RefSeq" id="WP_145368284.1">
    <property type="nucleotide sequence ID" value="NZ_CP036275.1"/>
</dbReference>
<keyword evidence="4" id="KW-0067">ATP-binding</keyword>
<dbReference type="InterPro" id="IPR007835">
    <property type="entry name" value="MOFRL"/>
</dbReference>
<dbReference type="PANTHER" id="PTHR12227">
    <property type="entry name" value="GLYCERATE KINASE"/>
    <property type="match status" value="1"/>
</dbReference>
<dbReference type="OrthoDB" id="9766552at2"/>
<dbReference type="GO" id="GO:0016618">
    <property type="term" value="F:hydroxypyruvate reductase [NAD(P)H] activity"/>
    <property type="evidence" value="ECO:0007669"/>
    <property type="project" value="UniProtKB-EC"/>
</dbReference>
<dbReference type="GO" id="GO:0008887">
    <property type="term" value="F:glycerate kinase activity"/>
    <property type="evidence" value="ECO:0007669"/>
    <property type="project" value="InterPro"/>
</dbReference>
<accession>A0A517Z4N6</accession>
<evidence type="ECO:0000259" key="5">
    <source>
        <dbReference type="Pfam" id="PF05161"/>
    </source>
</evidence>
<dbReference type="AlphaFoldDB" id="A0A517Z4N6"/>
<dbReference type="Gene3D" id="3.40.50.10180">
    <property type="entry name" value="Glycerate kinase, MOFRL-like N-terminal domain"/>
    <property type="match status" value="1"/>
</dbReference>
<dbReference type="EMBL" id="CP036275">
    <property type="protein sequence ID" value="QDU37446.1"/>
    <property type="molecule type" value="Genomic_DNA"/>
</dbReference>
<dbReference type="EC" id="1.1.1.81" evidence="7"/>
<evidence type="ECO:0000256" key="4">
    <source>
        <dbReference type="ARBA" id="ARBA00022840"/>
    </source>
</evidence>
<gene>
    <name evidence="7" type="primary">ttuD</name>
    <name evidence="7" type="ORF">Mal4_17590</name>
</gene>
<organism evidence="7 8">
    <name type="scientific">Maioricimonas rarisocia</name>
    <dbReference type="NCBI Taxonomy" id="2528026"/>
    <lineage>
        <taxon>Bacteria</taxon>
        <taxon>Pseudomonadati</taxon>
        <taxon>Planctomycetota</taxon>
        <taxon>Planctomycetia</taxon>
        <taxon>Planctomycetales</taxon>
        <taxon>Planctomycetaceae</taxon>
        <taxon>Maioricimonas</taxon>
    </lineage>
</organism>
<keyword evidence="2" id="KW-0547">Nucleotide-binding</keyword>
<dbReference type="InterPro" id="IPR025286">
    <property type="entry name" value="MOFRL_assoc_dom"/>
</dbReference>
<keyword evidence="7" id="KW-0560">Oxidoreductase</keyword>
<feature type="domain" description="MOFRL" evidence="5">
    <location>
        <begin position="331"/>
        <end position="441"/>
    </location>
</feature>
<proteinExistence type="predicted"/>
<keyword evidence="3" id="KW-0418">Kinase</keyword>
<dbReference type="InterPro" id="IPR037035">
    <property type="entry name" value="GK-like_C_sf"/>
</dbReference>
<dbReference type="GO" id="GO:0005737">
    <property type="term" value="C:cytoplasm"/>
    <property type="evidence" value="ECO:0007669"/>
    <property type="project" value="TreeGrafter"/>
</dbReference>
<dbReference type="Proteomes" id="UP000320496">
    <property type="component" value="Chromosome"/>
</dbReference>
<dbReference type="Gene3D" id="3.40.1480.10">
    <property type="entry name" value="MOFRL domain"/>
    <property type="match status" value="1"/>
</dbReference>
<dbReference type="PANTHER" id="PTHR12227:SF0">
    <property type="entry name" value="GLYCERATE KINASE"/>
    <property type="match status" value="1"/>
</dbReference>
<evidence type="ECO:0000256" key="2">
    <source>
        <dbReference type="ARBA" id="ARBA00022741"/>
    </source>
</evidence>
<keyword evidence="7" id="KW-0670">Pyruvate</keyword>
<evidence type="ECO:0000256" key="3">
    <source>
        <dbReference type="ARBA" id="ARBA00022777"/>
    </source>
</evidence>
<dbReference type="Pfam" id="PF05161">
    <property type="entry name" value="MOFRL"/>
    <property type="match status" value="1"/>
</dbReference>
<dbReference type="InterPro" id="IPR039760">
    <property type="entry name" value="MOFRL_protein"/>
</dbReference>
<dbReference type="GO" id="GO:0005524">
    <property type="term" value="F:ATP binding"/>
    <property type="evidence" value="ECO:0007669"/>
    <property type="project" value="UniProtKB-KW"/>
</dbReference>
<reference evidence="7 8" key="1">
    <citation type="submission" date="2019-02" db="EMBL/GenBank/DDBJ databases">
        <title>Deep-cultivation of Planctomycetes and their phenomic and genomic characterization uncovers novel biology.</title>
        <authorList>
            <person name="Wiegand S."/>
            <person name="Jogler M."/>
            <person name="Boedeker C."/>
            <person name="Pinto D."/>
            <person name="Vollmers J."/>
            <person name="Rivas-Marin E."/>
            <person name="Kohn T."/>
            <person name="Peeters S.H."/>
            <person name="Heuer A."/>
            <person name="Rast P."/>
            <person name="Oberbeckmann S."/>
            <person name="Bunk B."/>
            <person name="Jeske O."/>
            <person name="Meyerdierks A."/>
            <person name="Storesund J.E."/>
            <person name="Kallscheuer N."/>
            <person name="Luecker S."/>
            <person name="Lage O.M."/>
            <person name="Pohl T."/>
            <person name="Merkel B.J."/>
            <person name="Hornburger P."/>
            <person name="Mueller R.-W."/>
            <person name="Bruemmer F."/>
            <person name="Labrenz M."/>
            <person name="Spormann A.M."/>
            <person name="Op den Camp H."/>
            <person name="Overmann J."/>
            <person name="Amann R."/>
            <person name="Jetten M.S.M."/>
            <person name="Mascher T."/>
            <person name="Medema M.H."/>
            <person name="Devos D.P."/>
            <person name="Kaster A.-K."/>
            <person name="Ovreas L."/>
            <person name="Rohde M."/>
            <person name="Galperin M.Y."/>
            <person name="Jogler C."/>
        </authorList>
    </citation>
    <scope>NUCLEOTIDE SEQUENCE [LARGE SCALE GENOMIC DNA]</scope>
    <source>
        <strain evidence="7 8">Mal4</strain>
    </source>
</reference>
<dbReference type="InterPro" id="IPR038614">
    <property type="entry name" value="GK_N_sf"/>
</dbReference>
<feature type="domain" description="MOFRL-associated" evidence="6">
    <location>
        <begin position="11"/>
        <end position="254"/>
    </location>
</feature>
<dbReference type="Pfam" id="PF13660">
    <property type="entry name" value="DUF4147"/>
    <property type="match status" value="1"/>
</dbReference>
<keyword evidence="1" id="KW-0808">Transferase</keyword>
<sequence length="450" mass="46927">MSDVESLRRDALAIWQAGVDAVRSEQLVVDAVRCDGRTLSVCGETFDLSEVGRIAVVGAGKAGAGMAAAVEEALGPDVLDAKVTGWVNVPADCVRELRTIRLHAGRPAGVNEPTAEGVAGTEEILRIVGSLGEEDLCLVLISGGGSALLPAPKPPVTLADKQEITRQLMHAGATIQELNAVRKRLSQVKGGGLARACRAGRMIALIISDVIGDPLDFIASGPTYPDGTTDAEALAILQKYLGSDIPARVLELLESREEACEESFPHDRVVNRIIGNNASAVNAAAAEATGRGYEVISLGSGNAGEANAEGRQLWERCRSLREDRAGHSGPVCVLSGGEPVVQLARTDKPRKGGRNQQLVLAGLVAAAEDGLRDVVLLSGGTDGEDGPTDAAGAYVDAVVLEAARRQGLDAESYLAINDAYTFFEHAGGLIKSGPTHTNVMDLRVGLVGRE</sequence>
<evidence type="ECO:0000313" key="8">
    <source>
        <dbReference type="Proteomes" id="UP000320496"/>
    </source>
</evidence>
<evidence type="ECO:0000259" key="6">
    <source>
        <dbReference type="Pfam" id="PF13660"/>
    </source>
</evidence>
<dbReference type="SUPFAM" id="SSF82544">
    <property type="entry name" value="GckA/TtuD-like"/>
    <property type="match status" value="1"/>
</dbReference>
<dbReference type="KEGG" id="mri:Mal4_17590"/>
<evidence type="ECO:0000313" key="7">
    <source>
        <dbReference type="EMBL" id="QDU37446.1"/>
    </source>
</evidence>
<protein>
    <submittedName>
        <fullName evidence="7">Hydroxypyruvate reductase</fullName>
        <ecNumber evidence="7">1.1.1.81</ecNumber>
    </submittedName>
</protein>
<evidence type="ECO:0000256" key="1">
    <source>
        <dbReference type="ARBA" id="ARBA00022679"/>
    </source>
</evidence>
<keyword evidence="8" id="KW-1185">Reference proteome</keyword>
<name>A0A517Z4N6_9PLAN</name>